<evidence type="ECO:0000313" key="6">
    <source>
        <dbReference type="EMBL" id="MEW9856815.1"/>
    </source>
</evidence>
<dbReference type="PANTHER" id="PTHR33337">
    <property type="entry name" value="GFA DOMAIN-CONTAINING PROTEIN"/>
    <property type="match status" value="1"/>
</dbReference>
<keyword evidence="7" id="KW-1185">Reference proteome</keyword>
<dbReference type="Pfam" id="PF04828">
    <property type="entry name" value="GFA"/>
    <property type="match status" value="1"/>
</dbReference>
<organism evidence="6 7">
    <name type="scientific">Novosphingobium rhizovicinum</name>
    <dbReference type="NCBI Taxonomy" id="3228928"/>
    <lineage>
        <taxon>Bacteria</taxon>
        <taxon>Pseudomonadati</taxon>
        <taxon>Pseudomonadota</taxon>
        <taxon>Alphaproteobacteria</taxon>
        <taxon>Sphingomonadales</taxon>
        <taxon>Sphingomonadaceae</taxon>
        <taxon>Novosphingobium</taxon>
    </lineage>
</organism>
<keyword evidence="4" id="KW-0456">Lyase</keyword>
<evidence type="ECO:0000313" key="7">
    <source>
        <dbReference type="Proteomes" id="UP001556118"/>
    </source>
</evidence>
<dbReference type="Proteomes" id="UP001556118">
    <property type="component" value="Unassembled WGS sequence"/>
</dbReference>
<accession>A0ABV3RFH1</accession>
<name>A0ABV3RFH1_9SPHN</name>
<dbReference type="EMBL" id="JBFNXR010000054">
    <property type="protein sequence ID" value="MEW9856815.1"/>
    <property type="molecule type" value="Genomic_DNA"/>
</dbReference>
<evidence type="ECO:0000256" key="1">
    <source>
        <dbReference type="ARBA" id="ARBA00005495"/>
    </source>
</evidence>
<feature type="domain" description="CENP-V/GFA" evidence="5">
    <location>
        <begin position="5"/>
        <end position="116"/>
    </location>
</feature>
<dbReference type="InterPro" id="IPR006913">
    <property type="entry name" value="CENP-V/GFA"/>
</dbReference>
<dbReference type="Gene3D" id="3.90.1590.10">
    <property type="entry name" value="glutathione-dependent formaldehyde- activating enzyme (gfa)"/>
    <property type="match status" value="1"/>
</dbReference>
<comment type="similarity">
    <text evidence="1">Belongs to the Gfa family.</text>
</comment>
<comment type="caution">
    <text evidence="6">The sequence shown here is derived from an EMBL/GenBank/DDBJ whole genome shotgun (WGS) entry which is preliminary data.</text>
</comment>
<keyword evidence="3" id="KW-0862">Zinc</keyword>
<sequence>MPASYTGRCNCGAVTAVIDAEPLWVRQCWCRQCQKIAAGSATNNALFMTEAMTIAGEIAWASYTADSGNTVEQGFCPNCGTHILGRNSARQRANVVRLGFLEGPHELGPQSAIWLEEAPAWAAINPEIETFLRQPAPPQRPDRTEN</sequence>
<gene>
    <name evidence="6" type="ORF">ABUH87_16955</name>
</gene>
<protein>
    <submittedName>
        <fullName evidence="6">GFA family protein</fullName>
    </submittedName>
</protein>
<evidence type="ECO:0000259" key="5">
    <source>
        <dbReference type="PROSITE" id="PS51891"/>
    </source>
</evidence>
<evidence type="ECO:0000256" key="3">
    <source>
        <dbReference type="ARBA" id="ARBA00022833"/>
    </source>
</evidence>
<dbReference type="PROSITE" id="PS51891">
    <property type="entry name" value="CENP_V_GFA"/>
    <property type="match status" value="1"/>
</dbReference>
<evidence type="ECO:0000256" key="4">
    <source>
        <dbReference type="ARBA" id="ARBA00023239"/>
    </source>
</evidence>
<evidence type="ECO:0000256" key="2">
    <source>
        <dbReference type="ARBA" id="ARBA00022723"/>
    </source>
</evidence>
<dbReference type="SUPFAM" id="SSF51316">
    <property type="entry name" value="Mss4-like"/>
    <property type="match status" value="1"/>
</dbReference>
<dbReference type="RefSeq" id="WP_367775293.1">
    <property type="nucleotide sequence ID" value="NZ_JBFNXR010000054.1"/>
</dbReference>
<keyword evidence="2" id="KW-0479">Metal-binding</keyword>
<reference evidence="6 7" key="1">
    <citation type="submission" date="2024-06" db="EMBL/GenBank/DDBJ databases">
        <title>Novosphingobium rhizovicinus M1R2S20.</title>
        <authorList>
            <person name="Sun J.-Q."/>
        </authorList>
    </citation>
    <scope>NUCLEOTIDE SEQUENCE [LARGE SCALE GENOMIC DNA]</scope>
    <source>
        <strain evidence="6 7">M1R2S20</strain>
    </source>
</reference>
<proteinExistence type="inferred from homology"/>
<dbReference type="InterPro" id="IPR011057">
    <property type="entry name" value="Mss4-like_sf"/>
</dbReference>
<dbReference type="PANTHER" id="PTHR33337:SF40">
    <property type="entry name" value="CENP-V_GFA DOMAIN-CONTAINING PROTEIN-RELATED"/>
    <property type="match status" value="1"/>
</dbReference>